<accession>A0ACD5A4T7</accession>
<gene>
    <name evidence="1" type="ORF">V2W30_00755</name>
</gene>
<name>A0ACD5A4T7_9ACTN</name>
<proteinExistence type="predicted"/>
<dbReference type="Proteomes" id="UP001432251">
    <property type="component" value="Chromosome"/>
</dbReference>
<organism evidence="1 2">
    <name type="scientific">Streptomyces citrinus</name>
    <dbReference type="NCBI Taxonomy" id="3118173"/>
    <lineage>
        <taxon>Bacteria</taxon>
        <taxon>Bacillati</taxon>
        <taxon>Actinomycetota</taxon>
        <taxon>Actinomycetes</taxon>
        <taxon>Kitasatosporales</taxon>
        <taxon>Streptomycetaceae</taxon>
        <taxon>Streptomyces</taxon>
    </lineage>
</organism>
<reference evidence="1" key="1">
    <citation type="journal article" date="2025" name="Int. J. Syst. Evol. Microbiol.">
        <title>Streptomyces citrinus sp. nov., with yellow diffusible pigment.</title>
        <authorList>
            <person name="He Y."/>
            <person name="Yang E."/>
            <person name="Xu J."/>
            <person name="Sun Y."/>
            <person name="Sun L."/>
        </authorList>
    </citation>
    <scope>NUCLEOTIDE SEQUENCE</scope>
    <source>
        <strain evidence="1">Q6</strain>
    </source>
</reference>
<evidence type="ECO:0000313" key="1">
    <source>
        <dbReference type="EMBL" id="WWQ62040.1"/>
    </source>
</evidence>
<evidence type="ECO:0000313" key="2">
    <source>
        <dbReference type="Proteomes" id="UP001432251"/>
    </source>
</evidence>
<keyword evidence="2" id="KW-1185">Reference proteome</keyword>
<sequence>MKAEPRASDLSGPSRARDRGSIRRANLALVLRMLRDEGPLSRARIATGTGLPKPTVTSLVAELVGLGLAGEGPTRREGAVGRPGTLVRIDGRHICGIGVEISTSYVHVLALTLGGEVAFEHRTAVAVGDAGADAVLDLTARAIARCTAALGRAGARAVGLTVAVPGVVDTRAGAVRYAPALGWRDVAVTAGLLDRLGAAALPLTVENDAKLGAVAEHAHGRIPDMVCITGERGIGAGIISGGRLLRGSAGFAGEVGHMPLDPERRPCVCGRAGCWETMVGLDAILRLAADADDEVHDQGVALERRLAVLHDRADAGDVRTREALERVADALGLGIALLADVLNPGRVVLGGYFTHIGDLILDRVREVVAERVMAPDGGGCEVALSRLGFTAAARGGAHLALGAVYQDPGAVG</sequence>
<protein>
    <submittedName>
        <fullName evidence="1">ROK family transcriptional regulator</fullName>
    </submittedName>
</protein>
<dbReference type="EMBL" id="CP146022">
    <property type="protein sequence ID" value="WWQ62040.1"/>
    <property type="molecule type" value="Genomic_DNA"/>
</dbReference>